<feature type="non-terminal residue" evidence="2">
    <location>
        <position position="1"/>
    </location>
</feature>
<dbReference type="AlphaFoldDB" id="A0A820KA75"/>
<comment type="caution">
    <text evidence="2">The sequence shown here is derived from an EMBL/GenBank/DDBJ whole genome shotgun (WGS) entry which is preliminary data.</text>
</comment>
<protein>
    <submittedName>
        <fullName evidence="2">Uncharacterized protein</fullName>
    </submittedName>
</protein>
<gene>
    <name evidence="2" type="ORF">OKA104_LOCUS48152</name>
</gene>
<dbReference type="Gene3D" id="1.20.58.60">
    <property type="match status" value="1"/>
</dbReference>
<evidence type="ECO:0000256" key="1">
    <source>
        <dbReference type="SAM" id="Coils"/>
    </source>
</evidence>
<organism evidence="2 3">
    <name type="scientific">Adineta steineri</name>
    <dbReference type="NCBI Taxonomy" id="433720"/>
    <lineage>
        <taxon>Eukaryota</taxon>
        <taxon>Metazoa</taxon>
        <taxon>Spiralia</taxon>
        <taxon>Gnathifera</taxon>
        <taxon>Rotifera</taxon>
        <taxon>Eurotatoria</taxon>
        <taxon>Bdelloidea</taxon>
        <taxon>Adinetida</taxon>
        <taxon>Adinetidae</taxon>
        <taxon>Adineta</taxon>
    </lineage>
</organism>
<reference evidence="2" key="1">
    <citation type="submission" date="2021-02" db="EMBL/GenBank/DDBJ databases">
        <authorList>
            <person name="Nowell W R."/>
        </authorList>
    </citation>
    <scope>NUCLEOTIDE SEQUENCE</scope>
</reference>
<evidence type="ECO:0000313" key="2">
    <source>
        <dbReference type="EMBL" id="CAF4338460.1"/>
    </source>
</evidence>
<proteinExistence type="predicted"/>
<sequence>DTLIEIKQQRASLDRIISLNEEIKQGYYYEDQHDYNYHTDDLIRKLTHLEEIYNEHYQQLQNANEERRDYDRITNKLNEWIKSTEQQVKDPFTNDLQQSVNILKDKSKTIQ</sequence>
<dbReference type="EMBL" id="CAJOAY010020344">
    <property type="protein sequence ID" value="CAF4338460.1"/>
    <property type="molecule type" value="Genomic_DNA"/>
</dbReference>
<dbReference type="Proteomes" id="UP000663881">
    <property type="component" value="Unassembled WGS sequence"/>
</dbReference>
<dbReference type="SUPFAM" id="SSF46966">
    <property type="entry name" value="Spectrin repeat"/>
    <property type="match status" value="1"/>
</dbReference>
<evidence type="ECO:0000313" key="3">
    <source>
        <dbReference type="Proteomes" id="UP000663881"/>
    </source>
</evidence>
<name>A0A820KA75_9BILA</name>
<accession>A0A820KA75</accession>
<feature type="coiled-coil region" evidence="1">
    <location>
        <begin position="46"/>
        <end position="73"/>
    </location>
</feature>
<keyword evidence="1" id="KW-0175">Coiled coil</keyword>
<feature type="non-terminal residue" evidence="2">
    <location>
        <position position="111"/>
    </location>
</feature>